<reference evidence="1 2" key="1">
    <citation type="submission" date="2014-01" db="EMBL/GenBank/DDBJ databases">
        <title>Development of a Comparative Genomic Fingerprinting Assay for High Resolution Genotyping of Arcobacter butzleri.</title>
        <authorList>
            <person name="Webb A.L."/>
            <person name="Inglis G.D."/>
            <person name="Kruczkiewicz P."/>
            <person name="Selinger L.B."/>
            <person name="Taboada E.N."/>
        </authorList>
    </citation>
    <scope>NUCLEOTIDE SEQUENCE [LARGE SCALE GENOMIC DNA]</scope>
    <source>
        <strain evidence="1 2">L352</strain>
    </source>
</reference>
<evidence type="ECO:0000313" key="1">
    <source>
        <dbReference type="EMBL" id="KLE03369.1"/>
    </source>
</evidence>
<gene>
    <name evidence="1" type="ORF">AF77_10010</name>
</gene>
<evidence type="ECO:0000313" key="2">
    <source>
        <dbReference type="Proteomes" id="UP000035462"/>
    </source>
</evidence>
<comment type="caution">
    <text evidence="1">The sequence shown here is derived from an EMBL/GenBank/DDBJ whole genome shotgun (WGS) entry which is preliminary data.</text>
</comment>
<dbReference type="Pfam" id="PF24389">
    <property type="entry name" value="ORC-CDC6-like"/>
    <property type="match status" value="1"/>
</dbReference>
<organism evidence="1 2">
    <name type="scientific">Aliarcobacter butzleri L352</name>
    <dbReference type="NCBI Taxonomy" id="1447260"/>
    <lineage>
        <taxon>Bacteria</taxon>
        <taxon>Pseudomonadati</taxon>
        <taxon>Campylobacterota</taxon>
        <taxon>Epsilonproteobacteria</taxon>
        <taxon>Campylobacterales</taxon>
        <taxon>Arcobacteraceae</taxon>
        <taxon>Aliarcobacter</taxon>
    </lineage>
</organism>
<accession>A0A837J9T5</accession>
<dbReference type="AlphaFoldDB" id="A0A837J9T5"/>
<dbReference type="InterPro" id="IPR056955">
    <property type="entry name" value="ORC-CDC6-like"/>
</dbReference>
<dbReference type="Proteomes" id="UP000035462">
    <property type="component" value="Unassembled WGS sequence"/>
</dbReference>
<dbReference type="Gene3D" id="3.40.50.300">
    <property type="entry name" value="P-loop containing nucleotide triphosphate hydrolases"/>
    <property type="match status" value="1"/>
</dbReference>
<dbReference type="RefSeq" id="WP_046995319.1">
    <property type="nucleotide sequence ID" value="NZ_JAIT01000060.1"/>
</dbReference>
<dbReference type="InterPro" id="IPR027417">
    <property type="entry name" value="P-loop_NTPase"/>
</dbReference>
<sequence length="642" mass="75392">MKINKTKLRDIFDTLLKTEYKDHNDIKELNKFYIDKFNYLFNILSNKNNFIVGRRGTGKTTLLYRAYLECMLSFAKKYKSDFISTNNNLGIYIDLNKIDTLKNDNIENFERDFLLDLIKEFKEQVNIFWKPTIIKEFLTDSRNEVESIFREIENLIINGQMVDIVGNISLEKLKKDNAKLGIGVNTISTNIGLDINSQEESKNHYEIKPIELSVSIFYDKLSKIKEKAEINQIFIFLDEYSSLNEIKQIKLSKLLKKLFDSRINVYYKIGVIADNYNFGELRLDRDLHEISLDLDMIISSAGSIEKGFEHLSSFIQSLLEQRVKYFLPSNKLEDIFLDKNFSEIMLELTKASMGVSRTLGKILEKSLQKALNSNSDYINLSHIKEAIRENSKQYNEYFSGMVKKGVVANEYKELLNDIIYRAIEEQSKNKEKQSSFFTWLPSKEFYLSKLEENYLLHKIQHNHRLKEGKIDVDVYSIDYGLCLEHKLNYYSSSKEKRQDRDIVQSRFFYDSIAIKYDSFFIEEDIYKCGLCGDKVLYMKKDLTLPNGMMIKFCPVHNEQVLSIIKRKISNIQKYTEEEEKIIGLLATINEQNSLKANEIQKEVGANPYKIAWFIKKIEQEQGYLKRVTTTQPYQYYGNLEDE</sequence>
<protein>
    <submittedName>
        <fullName evidence="1">Uncharacterized protein</fullName>
    </submittedName>
</protein>
<name>A0A837J9T5_9BACT</name>
<dbReference type="EMBL" id="JAIT01000060">
    <property type="protein sequence ID" value="KLE03369.1"/>
    <property type="molecule type" value="Genomic_DNA"/>
</dbReference>
<dbReference type="SUPFAM" id="SSF52540">
    <property type="entry name" value="P-loop containing nucleoside triphosphate hydrolases"/>
    <property type="match status" value="1"/>
</dbReference>
<proteinExistence type="predicted"/>